<reference evidence="5 6" key="1">
    <citation type="submission" date="2019-10" db="EMBL/GenBank/DDBJ databases">
        <title>Epibacterium sp. nov., isolated from seawater.</title>
        <authorList>
            <person name="Zhang X."/>
            <person name="Li N."/>
        </authorList>
    </citation>
    <scope>NUCLEOTIDE SEQUENCE [LARGE SCALE GENOMIC DNA]</scope>
    <source>
        <strain evidence="5 6">SM1969</strain>
    </source>
</reference>
<feature type="domain" description="Type I restriction modification DNA specificity" evidence="4">
    <location>
        <begin position="58"/>
        <end position="175"/>
    </location>
</feature>
<gene>
    <name evidence="5" type="ORF">GG681_17060</name>
</gene>
<accession>A0A844AWT7</accession>
<dbReference type="GO" id="GO:0009307">
    <property type="term" value="P:DNA restriction-modification system"/>
    <property type="evidence" value="ECO:0007669"/>
    <property type="project" value="UniProtKB-KW"/>
</dbReference>
<evidence type="ECO:0000259" key="4">
    <source>
        <dbReference type="Pfam" id="PF01420"/>
    </source>
</evidence>
<evidence type="ECO:0000313" key="5">
    <source>
        <dbReference type="EMBL" id="MQY44357.1"/>
    </source>
</evidence>
<dbReference type="RefSeq" id="WP_153549250.1">
    <property type="nucleotide sequence ID" value="NZ_WIXK01000014.1"/>
</dbReference>
<dbReference type="InterPro" id="IPR000055">
    <property type="entry name" value="Restrct_endonuc_typeI_TRD"/>
</dbReference>
<proteinExistence type="inferred from homology"/>
<dbReference type="PANTHER" id="PTHR30408">
    <property type="entry name" value="TYPE-1 RESTRICTION ENZYME ECOKI SPECIFICITY PROTEIN"/>
    <property type="match status" value="1"/>
</dbReference>
<evidence type="ECO:0000256" key="2">
    <source>
        <dbReference type="ARBA" id="ARBA00022747"/>
    </source>
</evidence>
<sequence>MSVPNVSLGEISTINPKGPARGEIGRDEVLDFVPMAAVSEKGHMDVTESRAYSDVSKGFTAFKRGDVLVAKITPCYENNKIAKSTIETSYGFGSTEFHVIRTNTEALDPDYLTHFLRQDYIRTAGERRMTGSGGQRRVPKSFLEELKIPLPPLGEQKRIAGLLDQADVLRRLRTRALDKLNTLGHAIFHEMKEEFSEGDEVGFEAIANIQVGHPFKSKLYVEEEDGVRLCRGANVLPGYVDWSNTVKYRTNQLSGLDQFQLFEGDIVLAMDRPWISTGFKVAVIGEQDVPSYLVQRVARFRAKKTEDRAFLHTLVSSVEFQKHCRPTETTVPHISPVEIKNFRFKLPPPEVRSQFNSAYRTASEQEQRGRLQLKELDCLFASLQSRAFRGEL</sequence>
<dbReference type="InterPro" id="IPR044946">
    <property type="entry name" value="Restrct_endonuc_typeI_TRD_sf"/>
</dbReference>
<organism evidence="5 6">
    <name type="scientific">Tritonibacter aquimaris</name>
    <dbReference type="NCBI Taxonomy" id="2663379"/>
    <lineage>
        <taxon>Bacteria</taxon>
        <taxon>Pseudomonadati</taxon>
        <taxon>Pseudomonadota</taxon>
        <taxon>Alphaproteobacteria</taxon>
        <taxon>Rhodobacterales</taxon>
        <taxon>Paracoccaceae</taxon>
        <taxon>Tritonibacter</taxon>
    </lineage>
</organism>
<dbReference type="GO" id="GO:0003677">
    <property type="term" value="F:DNA binding"/>
    <property type="evidence" value="ECO:0007669"/>
    <property type="project" value="UniProtKB-KW"/>
</dbReference>
<dbReference type="Proteomes" id="UP000436694">
    <property type="component" value="Unassembled WGS sequence"/>
</dbReference>
<dbReference type="CDD" id="cd17259">
    <property type="entry name" value="RMtype1_S_StySKI-TRD2-CR2_like"/>
    <property type="match status" value="1"/>
</dbReference>
<dbReference type="SUPFAM" id="SSF116734">
    <property type="entry name" value="DNA methylase specificity domain"/>
    <property type="match status" value="2"/>
</dbReference>
<dbReference type="CDD" id="cd17260">
    <property type="entry name" value="RMtype1_S_EcoEI-TRD1-CR1_like"/>
    <property type="match status" value="1"/>
</dbReference>
<dbReference type="PANTHER" id="PTHR30408:SF12">
    <property type="entry name" value="TYPE I RESTRICTION ENZYME MJAVIII SPECIFICITY SUBUNIT"/>
    <property type="match status" value="1"/>
</dbReference>
<keyword evidence="3" id="KW-0238">DNA-binding</keyword>
<evidence type="ECO:0000256" key="3">
    <source>
        <dbReference type="ARBA" id="ARBA00023125"/>
    </source>
</evidence>
<dbReference type="InterPro" id="IPR052021">
    <property type="entry name" value="Type-I_RS_S_subunit"/>
</dbReference>
<dbReference type="EMBL" id="WIXK01000014">
    <property type="protein sequence ID" value="MQY44357.1"/>
    <property type="molecule type" value="Genomic_DNA"/>
</dbReference>
<comment type="caution">
    <text evidence="5">The sequence shown here is derived from an EMBL/GenBank/DDBJ whole genome shotgun (WGS) entry which is preliminary data.</text>
</comment>
<evidence type="ECO:0000313" key="6">
    <source>
        <dbReference type="Proteomes" id="UP000436694"/>
    </source>
</evidence>
<dbReference type="AlphaFoldDB" id="A0A844AWT7"/>
<dbReference type="Gene3D" id="3.90.220.20">
    <property type="entry name" value="DNA methylase specificity domains"/>
    <property type="match status" value="2"/>
</dbReference>
<dbReference type="Pfam" id="PF01420">
    <property type="entry name" value="Methylase_S"/>
    <property type="match status" value="1"/>
</dbReference>
<evidence type="ECO:0000256" key="1">
    <source>
        <dbReference type="ARBA" id="ARBA00010923"/>
    </source>
</evidence>
<comment type="similarity">
    <text evidence="1">Belongs to the type-I restriction system S methylase family.</text>
</comment>
<keyword evidence="6" id="KW-1185">Reference proteome</keyword>
<name>A0A844AWT7_9RHOB</name>
<protein>
    <recommendedName>
        <fullName evidence="4">Type I restriction modification DNA specificity domain-containing protein</fullName>
    </recommendedName>
</protein>
<keyword evidence="2" id="KW-0680">Restriction system</keyword>